<evidence type="ECO:0000313" key="2">
    <source>
        <dbReference type="Proteomes" id="UP000789901"/>
    </source>
</evidence>
<proteinExistence type="predicted"/>
<accession>A0ABN7WUL3</accession>
<protein>
    <submittedName>
        <fullName evidence="1">220_t:CDS:1</fullName>
    </submittedName>
</protein>
<organism evidence="1 2">
    <name type="scientific">Gigaspora margarita</name>
    <dbReference type="NCBI Taxonomy" id="4874"/>
    <lineage>
        <taxon>Eukaryota</taxon>
        <taxon>Fungi</taxon>
        <taxon>Fungi incertae sedis</taxon>
        <taxon>Mucoromycota</taxon>
        <taxon>Glomeromycotina</taxon>
        <taxon>Glomeromycetes</taxon>
        <taxon>Diversisporales</taxon>
        <taxon>Gigasporaceae</taxon>
        <taxon>Gigaspora</taxon>
    </lineage>
</organism>
<gene>
    <name evidence="1" type="ORF">GMARGA_LOCUS35121</name>
</gene>
<sequence>KAAQYTRSITTYFAPTLTCESSIELHVSTEVESMEIEPVELMKVDERTKMRLAIEELDRMLKKDDDKMDKGVRVRLQASLQYLWLRYQGQTRINASITIASSLGWGNYKARYIGAWAQNWIKWRKLPKENHGKFTKVSSLLDDERISMK</sequence>
<feature type="non-terminal residue" evidence="1">
    <location>
        <position position="149"/>
    </location>
</feature>
<dbReference type="Proteomes" id="UP000789901">
    <property type="component" value="Unassembled WGS sequence"/>
</dbReference>
<name>A0ABN7WUL3_GIGMA</name>
<evidence type="ECO:0000313" key="1">
    <source>
        <dbReference type="EMBL" id="CAG8840862.1"/>
    </source>
</evidence>
<reference evidence="1 2" key="1">
    <citation type="submission" date="2021-06" db="EMBL/GenBank/DDBJ databases">
        <authorList>
            <person name="Kallberg Y."/>
            <person name="Tangrot J."/>
            <person name="Rosling A."/>
        </authorList>
    </citation>
    <scope>NUCLEOTIDE SEQUENCE [LARGE SCALE GENOMIC DNA]</scope>
    <source>
        <strain evidence="1 2">120-4 pot B 10/14</strain>
    </source>
</reference>
<dbReference type="EMBL" id="CAJVQB010063960">
    <property type="protein sequence ID" value="CAG8840862.1"/>
    <property type="molecule type" value="Genomic_DNA"/>
</dbReference>
<feature type="non-terminal residue" evidence="1">
    <location>
        <position position="1"/>
    </location>
</feature>
<keyword evidence="2" id="KW-1185">Reference proteome</keyword>
<comment type="caution">
    <text evidence="1">The sequence shown here is derived from an EMBL/GenBank/DDBJ whole genome shotgun (WGS) entry which is preliminary data.</text>
</comment>